<evidence type="ECO:0000256" key="2">
    <source>
        <dbReference type="ARBA" id="ARBA00022692"/>
    </source>
</evidence>
<evidence type="ECO:0000313" key="6">
    <source>
        <dbReference type="EMBL" id="SHN89050.1"/>
    </source>
</evidence>
<keyword evidence="4 5" id="KW-0472">Membrane</keyword>
<dbReference type="GO" id="GO:0016020">
    <property type="term" value="C:membrane"/>
    <property type="evidence" value="ECO:0007669"/>
    <property type="project" value="UniProtKB-SubCell"/>
</dbReference>
<gene>
    <name evidence="6" type="ORF">SAMN05660350_05045</name>
</gene>
<feature type="transmembrane region" description="Helical" evidence="5">
    <location>
        <begin position="31"/>
        <end position="49"/>
    </location>
</feature>
<dbReference type="RefSeq" id="WP_141243213.1">
    <property type="nucleotide sequence ID" value="NZ_FRDM01000090.1"/>
</dbReference>
<dbReference type="Proteomes" id="UP000184428">
    <property type="component" value="Unassembled WGS sequence"/>
</dbReference>
<evidence type="ECO:0000256" key="4">
    <source>
        <dbReference type="ARBA" id="ARBA00023136"/>
    </source>
</evidence>
<comment type="subcellular location">
    <subcellularLocation>
        <location evidence="1">Membrane</location>
        <topology evidence="1">Multi-pass membrane protein</topology>
    </subcellularLocation>
</comment>
<name>A0A1M7V1K1_9ACTN</name>
<accession>A0A1M7V1K1</accession>
<keyword evidence="3 5" id="KW-1133">Transmembrane helix</keyword>
<proteinExistence type="predicted"/>
<dbReference type="GO" id="GO:0009403">
    <property type="term" value="P:toxin biosynthetic process"/>
    <property type="evidence" value="ECO:0007669"/>
    <property type="project" value="InterPro"/>
</dbReference>
<evidence type="ECO:0000256" key="5">
    <source>
        <dbReference type="SAM" id="Phobius"/>
    </source>
</evidence>
<feature type="non-terminal residue" evidence="6">
    <location>
        <position position="203"/>
    </location>
</feature>
<protein>
    <submittedName>
        <fullName evidence="6">Uncharacterized membrane protein, required for colicin V production</fullName>
    </submittedName>
</protein>
<evidence type="ECO:0000256" key="1">
    <source>
        <dbReference type="ARBA" id="ARBA00004141"/>
    </source>
</evidence>
<sequence>MSIVDLVLIGLALVFAFSGFRQGVIVSATSFFGFFGGAVLGAQLSRPVADRLDGTATTRVFAALVVVLAAALLGQVLAGAIGRAVRRRVTWQPAEVVDSVAGAVLSATAVLLVAWMVATPLAQAPFPQVASQVKNSALVQAVDRSVPNGVRVVYDSLREAIDHNGLPDVLDPLTPTQVPDVAAPDQALRESPVVNSVQGSVVQ</sequence>
<evidence type="ECO:0000256" key="3">
    <source>
        <dbReference type="ARBA" id="ARBA00022989"/>
    </source>
</evidence>
<evidence type="ECO:0000313" key="7">
    <source>
        <dbReference type="Proteomes" id="UP000184428"/>
    </source>
</evidence>
<feature type="transmembrane region" description="Helical" evidence="5">
    <location>
        <begin position="61"/>
        <end position="81"/>
    </location>
</feature>
<keyword evidence="2 5" id="KW-0812">Transmembrane</keyword>
<feature type="transmembrane region" description="Helical" evidence="5">
    <location>
        <begin position="101"/>
        <end position="122"/>
    </location>
</feature>
<dbReference type="OrthoDB" id="9766361at2"/>
<dbReference type="InterPro" id="IPR003825">
    <property type="entry name" value="Colicin-V_CvpA"/>
</dbReference>
<dbReference type="AlphaFoldDB" id="A0A1M7V1K1"/>
<reference evidence="6 7" key="1">
    <citation type="submission" date="2016-12" db="EMBL/GenBank/DDBJ databases">
        <authorList>
            <person name="Song W.-J."/>
            <person name="Kurnit D.M."/>
        </authorList>
    </citation>
    <scope>NUCLEOTIDE SEQUENCE [LARGE SCALE GENOMIC DNA]</scope>
    <source>
        <strain evidence="6 7">DSM 43162</strain>
    </source>
</reference>
<dbReference type="EMBL" id="FRDM01000090">
    <property type="protein sequence ID" value="SHN89050.1"/>
    <property type="molecule type" value="Genomic_DNA"/>
</dbReference>
<dbReference type="Pfam" id="PF02674">
    <property type="entry name" value="Colicin_V"/>
    <property type="match status" value="1"/>
</dbReference>
<organism evidence="6 7">
    <name type="scientific">Geodermatophilus obscurus</name>
    <dbReference type="NCBI Taxonomy" id="1861"/>
    <lineage>
        <taxon>Bacteria</taxon>
        <taxon>Bacillati</taxon>
        <taxon>Actinomycetota</taxon>
        <taxon>Actinomycetes</taxon>
        <taxon>Geodermatophilales</taxon>
        <taxon>Geodermatophilaceae</taxon>
        <taxon>Geodermatophilus</taxon>
    </lineage>
</organism>